<evidence type="ECO:0000313" key="4">
    <source>
        <dbReference type="Proteomes" id="UP000196581"/>
    </source>
</evidence>
<gene>
    <name evidence="3" type="ORF">FM105_07035</name>
</gene>
<feature type="region of interest" description="Disordered" evidence="1">
    <location>
        <begin position="188"/>
        <end position="219"/>
    </location>
</feature>
<reference evidence="4" key="1">
    <citation type="submission" date="2017-02" db="EMBL/GenBank/DDBJ databases">
        <authorList>
            <person name="Dridi B."/>
        </authorList>
    </citation>
    <scope>NUCLEOTIDE SEQUENCE [LARGE SCALE GENOMIC DNA]</scope>
    <source>
        <strain evidence="4">B Co 03.10</strain>
    </source>
</reference>
<proteinExistence type="predicted"/>
<dbReference type="EMBL" id="FWFF01000012">
    <property type="protein sequence ID" value="SLM97411.1"/>
    <property type="molecule type" value="Genomic_DNA"/>
</dbReference>
<dbReference type="InterPro" id="IPR015797">
    <property type="entry name" value="NUDIX_hydrolase-like_dom_sf"/>
</dbReference>
<dbReference type="InterPro" id="IPR054105">
    <property type="entry name" value="WHD_NrtR"/>
</dbReference>
<dbReference type="GO" id="GO:0016787">
    <property type="term" value="F:hydrolase activity"/>
    <property type="evidence" value="ECO:0007669"/>
    <property type="project" value="UniProtKB-KW"/>
</dbReference>
<evidence type="ECO:0000259" key="2">
    <source>
        <dbReference type="Pfam" id="PF21906"/>
    </source>
</evidence>
<feature type="compositionally biased region" description="Basic and acidic residues" evidence="1">
    <location>
        <begin position="188"/>
        <end position="201"/>
    </location>
</feature>
<feature type="domain" description="NrtR DNA-binding winged helix" evidence="2">
    <location>
        <begin position="155"/>
        <end position="209"/>
    </location>
</feature>
<dbReference type="Pfam" id="PF21906">
    <property type="entry name" value="WHD_NrtR"/>
    <property type="match status" value="1"/>
</dbReference>
<dbReference type="Gene3D" id="1.10.10.10">
    <property type="entry name" value="Winged helix-like DNA-binding domain superfamily/Winged helix DNA-binding domain"/>
    <property type="match status" value="1"/>
</dbReference>
<keyword evidence="4" id="KW-1185">Reference proteome</keyword>
<protein>
    <submittedName>
        <fullName evidence="3">NUDIX hydrolase</fullName>
    </submittedName>
</protein>
<sequence length="219" mass="24150">MSSAPLTDFPRPSLAVDTATFTVTGRGLEIVLVQEDVGFALPGTFVHERERLHDAVLRSLRHKAGITGREPEQLKVFDDPDRDPRGWVVTVAHLDVVPGSVVAEGLRGGSITLAPVGEVEADGGVRLPYDHPRVFVEALRRVREAYAEYPDPWGLLPASFSLGDLQALHESVAGEDLPRDTFRRAMKRHLESTGELTDGRRGRPSRLYRHPPGLPTRKT</sequence>
<dbReference type="SUPFAM" id="SSF55811">
    <property type="entry name" value="Nudix"/>
    <property type="match status" value="1"/>
</dbReference>
<dbReference type="InterPro" id="IPR036390">
    <property type="entry name" value="WH_DNA-bd_sf"/>
</dbReference>
<name>A0A1X6XDT1_9MICO</name>
<dbReference type="Proteomes" id="UP000196581">
    <property type="component" value="Unassembled WGS sequence"/>
</dbReference>
<dbReference type="CDD" id="cd18873">
    <property type="entry name" value="NUDIX_NadM_like"/>
    <property type="match status" value="1"/>
</dbReference>
<dbReference type="RefSeq" id="WP_087006676.1">
    <property type="nucleotide sequence ID" value="NZ_FWFF01000012.1"/>
</dbReference>
<dbReference type="AlphaFoldDB" id="A0A1X6XDT1"/>
<accession>A0A1X6XDT1</accession>
<dbReference type="SUPFAM" id="SSF46785">
    <property type="entry name" value="Winged helix' DNA-binding domain"/>
    <property type="match status" value="1"/>
</dbReference>
<dbReference type="Gene3D" id="3.90.79.10">
    <property type="entry name" value="Nucleoside Triphosphate Pyrophosphohydrolase"/>
    <property type="match status" value="1"/>
</dbReference>
<evidence type="ECO:0000256" key="1">
    <source>
        <dbReference type="SAM" id="MobiDB-lite"/>
    </source>
</evidence>
<evidence type="ECO:0000313" key="3">
    <source>
        <dbReference type="EMBL" id="SLM97411.1"/>
    </source>
</evidence>
<dbReference type="InterPro" id="IPR036388">
    <property type="entry name" value="WH-like_DNA-bd_sf"/>
</dbReference>
<keyword evidence="3" id="KW-0378">Hydrolase</keyword>
<organism evidence="3 4">
    <name type="scientific">Brevibacterium yomogidense</name>
    <dbReference type="NCBI Taxonomy" id="946573"/>
    <lineage>
        <taxon>Bacteria</taxon>
        <taxon>Bacillati</taxon>
        <taxon>Actinomycetota</taxon>
        <taxon>Actinomycetes</taxon>
        <taxon>Micrococcales</taxon>
        <taxon>Brevibacteriaceae</taxon>
        <taxon>Brevibacterium</taxon>
    </lineage>
</organism>